<sequence length="343" mass="37940">MAKHNWVISLLVAVCLIGTGCTEQTAKEKEAKAAEVQLKSEKEKKLQEEKKLAEAKKREEERKREEARPVYVNIIDPNTKEKVKTFNTKDLGYITNPENYKVEIAKLTRELARGTQSTPGYDKRMVLDKLDGNGQVIKGTPQTILDEEELAEKIMLVSEKGGNVEIPLYTTASGYENEDAAHLDEVVIASYTTYFNSGVVGRTKNIELSAEAINNVILGTNDYFSYNTTVGPSDAEHGYQKAAEINYGKLVEGYGGGICQTSSTLYNAIDQLAVTYVEKHHHSLKVGYVPKGRDATVSYGGKDFRFQNTSGVPLILKAIVRNGSLTVEVRTSTAYQDQVKKGI</sequence>
<dbReference type="InterPro" id="IPR007391">
    <property type="entry name" value="Vancomycin_resist_VanW"/>
</dbReference>
<reference evidence="2 3" key="2">
    <citation type="submission" date="2020-04" db="EMBL/GenBank/DDBJ databases">
        <authorList>
            <person name="Fomenkov A."/>
            <person name="Anton B.P."/>
            <person name="Roberts R.J."/>
        </authorList>
    </citation>
    <scope>NUCLEOTIDE SEQUENCE [LARGE SCALE GENOMIC DNA]</scope>
    <source>
        <strain evidence="2 3">S2</strain>
    </source>
</reference>
<dbReference type="Pfam" id="PF04294">
    <property type="entry name" value="VanW"/>
    <property type="match status" value="1"/>
</dbReference>
<dbReference type="PANTHER" id="PTHR35788:SF1">
    <property type="entry name" value="EXPORTED PROTEIN"/>
    <property type="match status" value="1"/>
</dbReference>
<dbReference type="EMBL" id="CP051128">
    <property type="protein sequence ID" value="QIZ07861.1"/>
    <property type="molecule type" value="Genomic_DNA"/>
</dbReference>
<dbReference type="Proteomes" id="UP000501868">
    <property type="component" value="Chromosome"/>
</dbReference>
<dbReference type="InterPro" id="IPR052913">
    <property type="entry name" value="Glycopeptide_resist_protein"/>
</dbReference>
<accession>A0A6H1P3J9</accession>
<dbReference type="AlphaFoldDB" id="A0A6H1P3J9"/>
<evidence type="ECO:0000313" key="2">
    <source>
        <dbReference type="EMBL" id="QIZ07861.1"/>
    </source>
</evidence>
<reference evidence="2 3" key="1">
    <citation type="submission" date="2020-04" db="EMBL/GenBank/DDBJ databases">
        <title>Genome-Wide Identification of 5-Methylcytosine Sites in Bacterial Genomes By High-Throughput Sequencing of MspJI Restriction Fragments.</title>
        <authorList>
            <person name="Wu V."/>
        </authorList>
    </citation>
    <scope>NUCLEOTIDE SEQUENCE [LARGE SCALE GENOMIC DNA]</scope>
    <source>
        <strain evidence="2 3">S2</strain>
    </source>
</reference>
<name>A0A6H1P3J9_PRIMG</name>
<protein>
    <submittedName>
        <fullName evidence="2">VanW family protein</fullName>
    </submittedName>
</protein>
<feature type="region of interest" description="Disordered" evidence="1">
    <location>
        <begin position="33"/>
        <end position="63"/>
    </location>
</feature>
<gene>
    <name evidence="2" type="ORF">HFZ78_14955</name>
</gene>
<proteinExistence type="predicted"/>
<evidence type="ECO:0000256" key="1">
    <source>
        <dbReference type="SAM" id="MobiDB-lite"/>
    </source>
</evidence>
<organism evidence="2 3">
    <name type="scientific">Priestia megaterium</name>
    <name type="common">Bacillus megaterium</name>
    <dbReference type="NCBI Taxonomy" id="1404"/>
    <lineage>
        <taxon>Bacteria</taxon>
        <taxon>Bacillati</taxon>
        <taxon>Bacillota</taxon>
        <taxon>Bacilli</taxon>
        <taxon>Bacillales</taxon>
        <taxon>Bacillaceae</taxon>
        <taxon>Priestia</taxon>
    </lineage>
</organism>
<dbReference type="PANTHER" id="PTHR35788">
    <property type="entry name" value="EXPORTED PROTEIN-RELATED"/>
    <property type="match status" value="1"/>
</dbReference>
<dbReference type="PROSITE" id="PS51257">
    <property type="entry name" value="PROKAR_LIPOPROTEIN"/>
    <property type="match status" value="1"/>
</dbReference>
<evidence type="ECO:0000313" key="3">
    <source>
        <dbReference type="Proteomes" id="UP000501868"/>
    </source>
</evidence>